<proteinExistence type="predicted"/>
<accession>L1KVT2</accession>
<evidence type="ECO:0000313" key="2">
    <source>
        <dbReference type="Proteomes" id="UP000010411"/>
    </source>
</evidence>
<organism evidence="1 2">
    <name type="scientific">Streptomyces ipomoeae 91-03</name>
    <dbReference type="NCBI Taxonomy" id="698759"/>
    <lineage>
        <taxon>Bacteria</taxon>
        <taxon>Bacillati</taxon>
        <taxon>Actinomycetota</taxon>
        <taxon>Actinomycetes</taxon>
        <taxon>Kitasatosporales</taxon>
        <taxon>Streptomycetaceae</taxon>
        <taxon>Streptomyces</taxon>
    </lineage>
</organism>
<reference evidence="1 2" key="1">
    <citation type="submission" date="2012-11" db="EMBL/GenBank/DDBJ databases">
        <authorList>
            <person name="Huguet-Tapia J.C."/>
            <person name="Durkin A.S."/>
            <person name="Pettis G.S."/>
            <person name="Badger J.H."/>
        </authorList>
    </citation>
    <scope>NUCLEOTIDE SEQUENCE [LARGE SCALE GENOMIC DNA]</scope>
    <source>
        <strain evidence="1 2">91-03</strain>
    </source>
</reference>
<evidence type="ECO:0000313" key="1">
    <source>
        <dbReference type="EMBL" id="EKX64585.1"/>
    </source>
</evidence>
<gene>
    <name evidence="1" type="ORF">STRIP9103_08477</name>
</gene>
<sequence length="98" mass="11173">MPRTPSWGYVWILRSTPLLMQLLFRFNIGALCPTLGLGLPFGPQFITVKVKTVNRLRRLRPDRAGVTLWYIEVTGERRPRQSGAGRTVNCSLLSLLNY</sequence>
<keyword evidence="2" id="KW-1185">Reference proteome</keyword>
<dbReference type="EMBL" id="AEJC01000366">
    <property type="protein sequence ID" value="EKX64585.1"/>
    <property type="molecule type" value="Genomic_DNA"/>
</dbReference>
<dbReference type="PATRIC" id="fig|698759.3.peg.4779"/>
<dbReference type="Proteomes" id="UP000010411">
    <property type="component" value="Unassembled WGS sequence"/>
</dbReference>
<comment type="caution">
    <text evidence="1">The sequence shown here is derived from an EMBL/GenBank/DDBJ whole genome shotgun (WGS) entry which is preliminary data.</text>
</comment>
<protein>
    <submittedName>
        <fullName evidence="1">Uncharacterized protein</fullName>
    </submittedName>
</protein>
<name>L1KVT2_9ACTN</name>
<dbReference type="AlphaFoldDB" id="L1KVT2"/>